<gene>
    <name evidence="6" type="ORF">CAN33_0038390</name>
</gene>
<evidence type="ECO:0000256" key="5">
    <source>
        <dbReference type="SAM" id="MobiDB-lite"/>
    </source>
</evidence>
<dbReference type="AlphaFoldDB" id="A0A254TKK0"/>
<dbReference type="GO" id="GO:0032259">
    <property type="term" value="P:methylation"/>
    <property type="evidence" value="ECO:0007669"/>
    <property type="project" value="UniProtKB-KW"/>
</dbReference>
<dbReference type="VEuPathDB" id="FungiDB:ATCC64974_111280"/>
<dbReference type="eggNOG" id="KOG1663">
    <property type="taxonomic scope" value="Eukaryota"/>
</dbReference>
<protein>
    <submittedName>
        <fullName evidence="6">O-methyltransferase family protein</fullName>
    </submittedName>
</protein>
<dbReference type="VEuPathDB" id="FungiDB:ASPNIDRAFT2_1147376"/>
<dbReference type="InterPro" id="IPR002935">
    <property type="entry name" value="SAM_O-MeTrfase"/>
</dbReference>
<evidence type="ECO:0000313" key="7">
    <source>
        <dbReference type="Proteomes" id="UP000197666"/>
    </source>
</evidence>
<dbReference type="VEuPathDB" id="FungiDB:An18g00660"/>
<organism evidence="6 7">
    <name type="scientific">Aspergillus niger</name>
    <dbReference type="NCBI Taxonomy" id="5061"/>
    <lineage>
        <taxon>Eukaryota</taxon>
        <taxon>Fungi</taxon>
        <taxon>Dikarya</taxon>
        <taxon>Ascomycota</taxon>
        <taxon>Pezizomycotina</taxon>
        <taxon>Eurotiomycetes</taxon>
        <taxon>Eurotiomycetidae</taxon>
        <taxon>Eurotiales</taxon>
        <taxon>Aspergillaceae</taxon>
        <taxon>Aspergillus</taxon>
        <taxon>Aspergillus subgen. Circumdati</taxon>
    </lineage>
</organism>
<proteinExistence type="inferred from homology"/>
<accession>A0A254TKK0</accession>
<dbReference type="GO" id="GO:0008757">
    <property type="term" value="F:S-adenosylmethionine-dependent methyltransferase activity"/>
    <property type="evidence" value="ECO:0007669"/>
    <property type="project" value="TreeGrafter"/>
</dbReference>
<name>A0A254TKK0_ASPNG</name>
<keyword evidence="3" id="KW-0949">S-adenosyl-L-methionine</keyword>
<keyword evidence="1 6" id="KW-0489">Methyltransferase</keyword>
<dbReference type="EMBL" id="NKJJ02000001">
    <property type="protein sequence ID" value="TPR01255.1"/>
    <property type="molecule type" value="Genomic_DNA"/>
</dbReference>
<evidence type="ECO:0000256" key="4">
    <source>
        <dbReference type="ARBA" id="ARBA00023453"/>
    </source>
</evidence>
<feature type="region of interest" description="Disordered" evidence="5">
    <location>
        <begin position="1"/>
        <end position="24"/>
    </location>
</feature>
<evidence type="ECO:0000256" key="2">
    <source>
        <dbReference type="ARBA" id="ARBA00022679"/>
    </source>
</evidence>
<sequence>MSQSPQPVYHSTHEAYDALPRGNDPRPANVDTYFKAHLHSADYHRALETIHRDSLSAGLPDIACSAPQAKFLMLQARMANAKHILEVGTLGGYSAAWLATTSPDTKVTTIELESRYAAVARQNLIKAGLSERVEILQGSGRTVLTEIENQVRRGERQKFDFVFIDANKPDNLAYFNAALSITKERAVIVVDNVVRNGTVVSEEAAKTDDRVRGTRELIEAIGKMEGVEATAIQTVGEKNYDGFLVAMKD</sequence>
<evidence type="ECO:0000256" key="3">
    <source>
        <dbReference type="ARBA" id="ARBA00022691"/>
    </source>
</evidence>
<dbReference type="InterPro" id="IPR050362">
    <property type="entry name" value="Cation-dep_OMT"/>
</dbReference>
<dbReference type="Gene3D" id="3.40.50.150">
    <property type="entry name" value="Vaccinia Virus protein VP39"/>
    <property type="match status" value="1"/>
</dbReference>
<comment type="caution">
    <text evidence="6">The sequence shown here is derived from an EMBL/GenBank/DDBJ whole genome shotgun (WGS) entry which is preliminary data.</text>
</comment>
<dbReference type="PROSITE" id="PS51682">
    <property type="entry name" value="SAM_OMT_I"/>
    <property type="match status" value="1"/>
</dbReference>
<dbReference type="Proteomes" id="UP000197666">
    <property type="component" value="Unassembled WGS sequence"/>
</dbReference>
<dbReference type="PANTHER" id="PTHR10509">
    <property type="entry name" value="O-METHYLTRANSFERASE-RELATED"/>
    <property type="match status" value="1"/>
</dbReference>
<keyword evidence="2 6" id="KW-0808">Transferase</keyword>
<dbReference type="GO" id="GO:0008171">
    <property type="term" value="F:O-methyltransferase activity"/>
    <property type="evidence" value="ECO:0007669"/>
    <property type="project" value="InterPro"/>
</dbReference>
<dbReference type="PANTHER" id="PTHR10509:SF14">
    <property type="entry name" value="CAFFEOYL-COA O-METHYLTRANSFERASE 3-RELATED"/>
    <property type="match status" value="1"/>
</dbReference>
<dbReference type="InterPro" id="IPR029063">
    <property type="entry name" value="SAM-dependent_MTases_sf"/>
</dbReference>
<dbReference type="Pfam" id="PF01596">
    <property type="entry name" value="Methyltransf_3"/>
    <property type="match status" value="1"/>
</dbReference>
<evidence type="ECO:0000256" key="1">
    <source>
        <dbReference type="ARBA" id="ARBA00022603"/>
    </source>
</evidence>
<dbReference type="SUPFAM" id="SSF53335">
    <property type="entry name" value="S-adenosyl-L-methionine-dependent methyltransferases"/>
    <property type="match status" value="1"/>
</dbReference>
<comment type="similarity">
    <text evidence="4">Belongs to the class I-like SAM-binding methyltransferase superfamily. Cation-dependent O-methyltransferase family.</text>
</comment>
<dbReference type="VEuPathDB" id="FungiDB:M747DRAFT_300089"/>
<reference evidence="7" key="1">
    <citation type="submission" date="2018-10" db="EMBL/GenBank/DDBJ databases">
        <title>FDA dAtabase for Regulatory Grade micrObial Sequences (FDA-ARGOS): Supporting development and validation of Infectious Disease Dx tests.</title>
        <authorList>
            <person name="Kerrigan L."/>
            <person name="Tallon L."/>
            <person name="Sadzewicz L."/>
            <person name="Sengamalay N."/>
            <person name="Ott S."/>
            <person name="Godinez A."/>
            <person name="Nagaraj S."/>
            <person name="Vavikolanu K."/>
            <person name="Nadendla S."/>
            <person name="George J."/>
            <person name="Sichtig H."/>
        </authorList>
    </citation>
    <scope>NUCLEOTIDE SEQUENCE [LARGE SCALE GENOMIC DNA]</scope>
    <source>
        <strain evidence="7">FDAARGOS_311</strain>
    </source>
</reference>
<evidence type="ECO:0000313" key="6">
    <source>
        <dbReference type="EMBL" id="TPR01255.1"/>
    </source>
</evidence>